<dbReference type="FunFam" id="1.10.287.950:FF:000001">
    <property type="entry name" value="Methyl-accepting chemotaxis sensory transducer"/>
    <property type="match status" value="1"/>
</dbReference>
<dbReference type="GO" id="GO:0006935">
    <property type="term" value="P:chemotaxis"/>
    <property type="evidence" value="ECO:0007669"/>
    <property type="project" value="UniProtKB-KW"/>
</dbReference>
<keyword evidence="7" id="KW-0812">Transmembrane</keyword>
<evidence type="ECO:0000256" key="5">
    <source>
        <dbReference type="SAM" id="Coils"/>
    </source>
</evidence>
<dbReference type="PROSITE" id="PS50885">
    <property type="entry name" value="HAMP"/>
    <property type="match status" value="1"/>
</dbReference>
<keyword evidence="7" id="KW-1133">Transmembrane helix</keyword>
<reference evidence="10 11" key="1">
    <citation type="submission" date="2019-12" db="EMBL/GenBank/DDBJ databases">
        <authorList>
            <person name="Li M."/>
        </authorList>
    </citation>
    <scope>NUCLEOTIDE SEQUENCE [LARGE SCALE GENOMIC DNA]</scope>
    <source>
        <strain evidence="10 11">GBMRC 2024</strain>
    </source>
</reference>
<protein>
    <submittedName>
        <fullName evidence="10">Methyl-accepting chemotaxis protein</fullName>
    </submittedName>
</protein>
<evidence type="ECO:0000256" key="4">
    <source>
        <dbReference type="PROSITE-ProRule" id="PRU00284"/>
    </source>
</evidence>
<keyword evidence="11" id="KW-1185">Reference proteome</keyword>
<dbReference type="PRINTS" id="PR00260">
    <property type="entry name" value="CHEMTRNSDUCR"/>
</dbReference>
<dbReference type="AlphaFoldDB" id="A0A6L7GCB6"/>
<sequence>MSTRNTEFEATRQRAMKMIFQATVALVPLPPVAALLVGNNPLPVLVLGLAMAGMAFYGQASGSKPGRILLGLGLTGQAIGFTAALAGHPWQIDSHMLFFALLAVTMVIADARVILACAGLIALHHLVLTLVLPGLIYPAGDLLANLERTLLHAVILAVETAVLVMSIRQRRDLDSRMAEAGIATRDAMQREQARAQEVARVQEVVVNGLSHALNRLAQRDLSVSIDEHFDAAHETLRDNFNRAITELRETVQQVIRNARAVSEDADSIANASNNLAQRTERQAASLQDTANAIQEISSNVRATADAARSASNVAEEARQQSVDSDEVVRRTVNAMASIAQSSSEISNIIQVIEDIAFQTNLLALNAGVEAARAGEAGRGFSVVATEVRALAARSSTSAREIRELISTSGEQVKSGVNLVNETGEALKTIADSVANVAGLVSQIAASANEQSSSITLIDQTMKELDQVTQQNAAMFEETNAASSALNREAEELSTLMLRFHTGEEVVRSRTPTAAAPPARAPAKRQVANAAPVASGGGDDDWAEF</sequence>
<comment type="subcellular location">
    <subcellularLocation>
        <location evidence="1">Membrane</location>
    </subcellularLocation>
</comment>
<dbReference type="CDD" id="cd11386">
    <property type="entry name" value="MCP_signal"/>
    <property type="match status" value="1"/>
</dbReference>
<dbReference type="InterPro" id="IPR004090">
    <property type="entry name" value="Chemotax_Me-accpt_rcpt"/>
</dbReference>
<dbReference type="InterPro" id="IPR051310">
    <property type="entry name" value="MCP_chemotaxis"/>
</dbReference>
<dbReference type="SUPFAM" id="SSF58104">
    <property type="entry name" value="Methyl-accepting chemotaxis protein (MCP) signaling domain"/>
    <property type="match status" value="1"/>
</dbReference>
<dbReference type="GO" id="GO:0007165">
    <property type="term" value="P:signal transduction"/>
    <property type="evidence" value="ECO:0007669"/>
    <property type="project" value="UniProtKB-KW"/>
</dbReference>
<keyword evidence="5" id="KW-0175">Coiled coil</keyword>
<feature type="domain" description="Methyl-accepting transducer" evidence="8">
    <location>
        <begin position="257"/>
        <end position="486"/>
    </location>
</feature>
<dbReference type="Proteomes" id="UP000477911">
    <property type="component" value="Unassembled WGS sequence"/>
</dbReference>
<feature type="domain" description="HAMP" evidence="9">
    <location>
        <begin position="200"/>
        <end position="252"/>
    </location>
</feature>
<evidence type="ECO:0000256" key="2">
    <source>
        <dbReference type="ARBA" id="ARBA00022500"/>
    </source>
</evidence>
<feature type="transmembrane region" description="Helical" evidence="7">
    <location>
        <begin position="44"/>
        <end position="61"/>
    </location>
</feature>
<name>A0A6L7GCB6_9RHOB</name>
<comment type="caution">
    <text evidence="10">The sequence shown here is derived from an EMBL/GenBank/DDBJ whole genome shotgun (WGS) entry which is preliminary data.</text>
</comment>
<gene>
    <name evidence="10" type="ORF">GR170_23935</name>
</gene>
<dbReference type="InterPro" id="IPR004089">
    <property type="entry name" value="MCPsignal_dom"/>
</dbReference>
<keyword evidence="4" id="KW-0807">Transducer</keyword>
<comment type="similarity">
    <text evidence="3">Belongs to the methyl-accepting chemotaxis (MCP) protein family.</text>
</comment>
<dbReference type="RefSeq" id="WP_160897009.1">
    <property type="nucleotide sequence ID" value="NZ_WUMU01000038.1"/>
</dbReference>
<keyword evidence="7" id="KW-0472">Membrane</keyword>
<dbReference type="GO" id="GO:0016020">
    <property type="term" value="C:membrane"/>
    <property type="evidence" value="ECO:0007669"/>
    <property type="project" value="UniProtKB-SubCell"/>
</dbReference>
<feature type="transmembrane region" description="Helical" evidence="7">
    <location>
        <begin position="92"/>
        <end position="109"/>
    </location>
</feature>
<organism evidence="10 11">
    <name type="scientific">Pseudooceanicola albus</name>
    <dbReference type="NCBI Taxonomy" id="2692189"/>
    <lineage>
        <taxon>Bacteria</taxon>
        <taxon>Pseudomonadati</taxon>
        <taxon>Pseudomonadota</taxon>
        <taxon>Alphaproteobacteria</taxon>
        <taxon>Rhodobacterales</taxon>
        <taxon>Paracoccaceae</taxon>
        <taxon>Pseudooceanicola</taxon>
    </lineage>
</organism>
<dbReference type="Pfam" id="PF00015">
    <property type="entry name" value="MCPsignal"/>
    <property type="match status" value="1"/>
</dbReference>
<evidence type="ECO:0000259" key="8">
    <source>
        <dbReference type="PROSITE" id="PS50111"/>
    </source>
</evidence>
<dbReference type="EMBL" id="WUMU01000038">
    <property type="protein sequence ID" value="MXN20890.1"/>
    <property type="molecule type" value="Genomic_DNA"/>
</dbReference>
<evidence type="ECO:0000259" key="9">
    <source>
        <dbReference type="PROSITE" id="PS50885"/>
    </source>
</evidence>
<evidence type="ECO:0000313" key="10">
    <source>
        <dbReference type="EMBL" id="MXN20890.1"/>
    </source>
</evidence>
<feature type="transmembrane region" description="Helical" evidence="7">
    <location>
        <begin position="114"/>
        <end position="137"/>
    </location>
</feature>
<dbReference type="PANTHER" id="PTHR43531">
    <property type="entry name" value="PROTEIN ICFG"/>
    <property type="match status" value="1"/>
</dbReference>
<dbReference type="SMART" id="SM00283">
    <property type="entry name" value="MA"/>
    <property type="match status" value="1"/>
</dbReference>
<dbReference type="PANTHER" id="PTHR43531:SF11">
    <property type="entry name" value="METHYL-ACCEPTING CHEMOTAXIS PROTEIN 3"/>
    <property type="match status" value="1"/>
</dbReference>
<feature type="coiled-coil region" evidence="5">
    <location>
        <begin position="237"/>
        <end position="296"/>
    </location>
</feature>
<accession>A0A6L7GCB6</accession>
<feature type="transmembrane region" description="Helical" evidence="7">
    <location>
        <begin position="68"/>
        <end position="86"/>
    </location>
</feature>
<dbReference type="InterPro" id="IPR003660">
    <property type="entry name" value="HAMP_dom"/>
</dbReference>
<evidence type="ECO:0000256" key="1">
    <source>
        <dbReference type="ARBA" id="ARBA00004370"/>
    </source>
</evidence>
<feature type="region of interest" description="Disordered" evidence="6">
    <location>
        <begin position="506"/>
        <end position="544"/>
    </location>
</feature>
<feature type="transmembrane region" description="Helical" evidence="7">
    <location>
        <begin position="149"/>
        <end position="167"/>
    </location>
</feature>
<evidence type="ECO:0000256" key="6">
    <source>
        <dbReference type="SAM" id="MobiDB-lite"/>
    </source>
</evidence>
<evidence type="ECO:0000256" key="3">
    <source>
        <dbReference type="ARBA" id="ARBA00029447"/>
    </source>
</evidence>
<dbReference type="PROSITE" id="PS50111">
    <property type="entry name" value="CHEMOTAXIS_TRANSDUC_2"/>
    <property type="match status" value="1"/>
</dbReference>
<proteinExistence type="inferred from homology"/>
<dbReference type="Gene3D" id="1.10.287.950">
    <property type="entry name" value="Methyl-accepting chemotaxis protein"/>
    <property type="match status" value="1"/>
</dbReference>
<evidence type="ECO:0000313" key="11">
    <source>
        <dbReference type="Proteomes" id="UP000477911"/>
    </source>
</evidence>
<evidence type="ECO:0000256" key="7">
    <source>
        <dbReference type="SAM" id="Phobius"/>
    </source>
</evidence>
<dbReference type="GO" id="GO:0004888">
    <property type="term" value="F:transmembrane signaling receptor activity"/>
    <property type="evidence" value="ECO:0007669"/>
    <property type="project" value="InterPro"/>
</dbReference>
<keyword evidence="2" id="KW-0145">Chemotaxis</keyword>